<gene>
    <name evidence="18" type="ORF">MGWOODY_Mmi1137</name>
</gene>
<dbReference type="InterPro" id="IPR005480">
    <property type="entry name" value="CPSase_lsu_oligo"/>
</dbReference>
<dbReference type="InterPro" id="IPR011607">
    <property type="entry name" value="MGS-like_dom"/>
</dbReference>
<proteinExistence type="inferred from homology"/>
<dbReference type="Pfam" id="PF25596">
    <property type="entry name" value="CPSase_L_D1"/>
    <property type="match status" value="2"/>
</dbReference>
<dbReference type="PRINTS" id="PR00098">
    <property type="entry name" value="CPSASE"/>
</dbReference>
<keyword evidence="8" id="KW-0677">Repeat</keyword>
<dbReference type="SMART" id="SM01096">
    <property type="entry name" value="CPSase_L_D3"/>
    <property type="match status" value="1"/>
</dbReference>
<reference evidence="18" key="1">
    <citation type="submission" date="2015-10" db="EMBL/GenBank/DDBJ databases">
        <authorList>
            <person name="Gilbert D.G."/>
        </authorList>
    </citation>
    <scope>NUCLEOTIDE SEQUENCE</scope>
</reference>
<evidence type="ECO:0000256" key="4">
    <source>
        <dbReference type="ARBA" id="ARBA00022571"/>
    </source>
</evidence>
<dbReference type="PROSITE" id="PS51855">
    <property type="entry name" value="MGS"/>
    <property type="match status" value="1"/>
</dbReference>
<feature type="domain" description="ATP-grasp" evidence="16">
    <location>
        <begin position="675"/>
        <end position="866"/>
    </location>
</feature>
<name>A0A161K949_9ZZZZ</name>
<evidence type="ECO:0000256" key="7">
    <source>
        <dbReference type="ARBA" id="ARBA00022723"/>
    </source>
</evidence>
<dbReference type="InterPro" id="IPR033937">
    <property type="entry name" value="MGS_CPS_CarB"/>
</dbReference>
<evidence type="ECO:0000256" key="3">
    <source>
        <dbReference type="ARBA" id="ARBA00009799"/>
    </source>
</evidence>
<keyword evidence="4" id="KW-0055">Arginine biosynthesis</keyword>
<keyword evidence="7" id="KW-0479">Metal-binding</keyword>
<dbReference type="InterPro" id="IPR036914">
    <property type="entry name" value="MGS-like_dom_sf"/>
</dbReference>
<dbReference type="GO" id="GO:0006541">
    <property type="term" value="P:glutamine metabolic process"/>
    <property type="evidence" value="ECO:0007669"/>
    <property type="project" value="TreeGrafter"/>
</dbReference>
<accession>A0A161K949</accession>
<evidence type="ECO:0000256" key="5">
    <source>
        <dbReference type="ARBA" id="ARBA00022598"/>
    </source>
</evidence>
<evidence type="ECO:0000256" key="13">
    <source>
        <dbReference type="ARBA" id="ARBA00023211"/>
    </source>
</evidence>
<evidence type="ECO:0000256" key="8">
    <source>
        <dbReference type="ARBA" id="ARBA00022737"/>
    </source>
</evidence>
<dbReference type="EC" id="6.3.5.5" evidence="18"/>
<keyword evidence="10" id="KW-0067">ATP-binding</keyword>
<dbReference type="Pfam" id="PF02142">
    <property type="entry name" value="MGS"/>
    <property type="match status" value="1"/>
</dbReference>
<dbReference type="FunFam" id="3.40.50.20:FF:000003">
    <property type="entry name" value="Carbamoyl-phosphate synthase large chain"/>
    <property type="match status" value="1"/>
</dbReference>
<dbReference type="SUPFAM" id="SSF48108">
    <property type="entry name" value="Carbamoyl phosphate synthetase, large subunit connection domain"/>
    <property type="match status" value="1"/>
</dbReference>
<dbReference type="FunFam" id="3.30.470.20:FF:000026">
    <property type="entry name" value="Carbamoyl-phosphate synthase large chain"/>
    <property type="match status" value="1"/>
</dbReference>
<dbReference type="InterPro" id="IPR005483">
    <property type="entry name" value="CPSase_dom"/>
</dbReference>
<evidence type="ECO:0000256" key="9">
    <source>
        <dbReference type="ARBA" id="ARBA00022741"/>
    </source>
</evidence>
<dbReference type="InterPro" id="IPR016185">
    <property type="entry name" value="PreATP-grasp_dom_sf"/>
</dbReference>
<feature type="domain" description="MGS-like" evidence="17">
    <location>
        <begin position="933"/>
        <end position="1067"/>
    </location>
</feature>
<dbReference type="UniPathway" id="UPA00070">
    <property type="reaction ID" value="UER00115"/>
</dbReference>
<dbReference type="InterPro" id="IPR011761">
    <property type="entry name" value="ATP-grasp"/>
</dbReference>
<evidence type="ECO:0000313" key="18">
    <source>
        <dbReference type="EMBL" id="CUV10551.1"/>
    </source>
</evidence>
<dbReference type="GO" id="GO:0006526">
    <property type="term" value="P:L-arginine biosynthetic process"/>
    <property type="evidence" value="ECO:0007669"/>
    <property type="project" value="UniProtKB-KW"/>
</dbReference>
<sequence>MPKRNDIESILIIGAGPIVIGQACEFDYSGTQATRALKEEGYRVVLVNSNPATIMTDPNLADATYIEPITPEYVEAIIQKEKPDAILPTVGGQTALNLAMDLHQQGILKKYHVQLIGAQVDAIEKAEDRERFKEAMDGAGIETAQGGFIHSWQEAEGFLEKIKFPIIIRPSFTLGGTGGSVAYNFEEFQELVENGLNASPISEVLIEESLLGWKEFELEVIRDKIDNVIIICSIENIDPMGVHTGDSITVAPAMTLTDKEYQHMRNDAIQCLRTIGVETGGSNVQFAVHPETGRRIIIEMNPRVSRSSALASKATGFPIAKVAAKLAVGYTLDELPNDITGKTLAAFEPTIDYIVTKVPRFDFEKFPSASGHLGVQMQSVGEVMSIGRTFRESLQKAFRSLEVGLDGLEPKPPAEGDPDLHRARSLDMSTLRYATAFRLLKVRQAFLEGQSVEDIFNLTKIDPWFLQQIKKLVDLNNRKTQSIPSLHALKHNGFSDRQIGRMAGKTEIEIRAQRKKESIYPSYKVVDTCAAEFVAQTPYCYSTYDEENEIQPLKGKKVMILGGGPNRIGQGIEFDYCCVQAVFGLQDQGYKTIMVNCNPETVSTDFDLVDRLYFEPVTFEDVLNIVEFEKPDGVLVQFGGQTPLKIANALADAGVPVIGTSPQSIDLAEDREKFGKILDKLKVVCPQYGTGRTLDEVVTVAERIGFPVLARPSYVLGGRAMEIVYSKEQLIDYIARSADVTEGHPILIDEFLEDAFEFDVDALCDGETVHIGAVMQHIEEAGIHSGDSACVLPPYRITTEAMDEIIRITKALAIELKVIGLINLQFAYKDGEVYVLEVNPRASRTVPFVSKTTNTPLARIASQLATGLKLSNFDLKQWDSNHHIAVKEAVLPFNKFPEESIFLSPEMKSTGEVMGISNSFGQSFRRASISAGNKIPDSGTVFISVNNSDKLDVIPIARDLYEIGFVILATSGTAKELSRNGIPVDPIFKVGEGRPNIVDGIKNDNINLVINTPMGERSRYDEEAIGRACIQKGIVAITTLSGAEAAVRAIRLAGQKISVRTIQEYHQ</sequence>
<dbReference type="FunFam" id="1.10.1030.10:FF:000002">
    <property type="entry name" value="Carbamoyl-phosphate synthase large chain"/>
    <property type="match status" value="1"/>
</dbReference>
<dbReference type="Gene3D" id="1.10.1030.10">
    <property type="entry name" value="Carbamoyl-phosphate synthetase, large subunit oligomerisation domain"/>
    <property type="match status" value="1"/>
</dbReference>
<dbReference type="Gene3D" id="3.30.1490.20">
    <property type="entry name" value="ATP-grasp fold, A domain"/>
    <property type="match status" value="1"/>
</dbReference>
<dbReference type="SMART" id="SM00851">
    <property type="entry name" value="MGS"/>
    <property type="match status" value="1"/>
</dbReference>
<dbReference type="PANTHER" id="PTHR11405:SF53">
    <property type="entry name" value="CARBAMOYL-PHOSPHATE SYNTHASE [AMMONIA], MITOCHONDRIAL"/>
    <property type="match status" value="1"/>
</dbReference>
<dbReference type="Gene3D" id="3.40.50.1380">
    <property type="entry name" value="Methylglyoxal synthase-like domain"/>
    <property type="match status" value="1"/>
</dbReference>
<keyword evidence="13" id="KW-0464">Manganese</keyword>
<keyword evidence="11" id="KW-0460">Magnesium</keyword>
<dbReference type="FunFam" id="3.40.50.20:FF:000001">
    <property type="entry name" value="Carbamoyl-phosphate synthase large chain"/>
    <property type="match status" value="1"/>
</dbReference>
<evidence type="ECO:0000259" key="16">
    <source>
        <dbReference type="PROSITE" id="PS50975"/>
    </source>
</evidence>
<dbReference type="GO" id="GO:0004088">
    <property type="term" value="F:carbamoyl-phosphate synthase (glutamine-hydrolyzing) activity"/>
    <property type="evidence" value="ECO:0007669"/>
    <property type="project" value="UniProtKB-EC"/>
</dbReference>
<dbReference type="CDD" id="cd01424">
    <property type="entry name" value="MGS_CPS_II"/>
    <property type="match status" value="1"/>
</dbReference>
<comment type="cofactor">
    <cofactor evidence="1">
        <name>Mn(2+)</name>
        <dbReference type="ChEBI" id="CHEBI:29035"/>
    </cofactor>
</comment>
<comment type="similarity">
    <text evidence="3">Belongs to the CarB family.</text>
</comment>
<dbReference type="GO" id="GO:0004087">
    <property type="term" value="F:carbamoyl-phosphate synthase (ammonia) activity"/>
    <property type="evidence" value="ECO:0007669"/>
    <property type="project" value="UniProtKB-EC"/>
</dbReference>
<evidence type="ECO:0000256" key="11">
    <source>
        <dbReference type="ARBA" id="ARBA00022842"/>
    </source>
</evidence>
<dbReference type="HAMAP" id="MF_01210_B">
    <property type="entry name" value="CPSase_L_chain_B"/>
    <property type="match status" value="1"/>
</dbReference>
<dbReference type="HAMAP" id="MF_01210_A">
    <property type="entry name" value="CPSase_L_chain_A"/>
    <property type="match status" value="1"/>
</dbReference>
<dbReference type="PANTHER" id="PTHR11405">
    <property type="entry name" value="CARBAMOYLTRANSFERASE FAMILY MEMBER"/>
    <property type="match status" value="1"/>
</dbReference>
<dbReference type="SUPFAM" id="SSF52335">
    <property type="entry name" value="Methylglyoxal synthase-like"/>
    <property type="match status" value="1"/>
</dbReference>
<comment type="catalytic activity">
    <reaction evidence="14">
        <text>hydrogencarbonate + NH4(+) + 2 ATP = carbamoyl phosphate + 2 ADP + phosphate + 2 H(+)</text>
        <dbReference type="Rhea" id="RHEA:18029"/>
        <dbReference type="ChEBI" id="CHEBI:15378"/>
        <dbReference type="ChEBI" id="CHEBI:17544"/>
        <dbReference type="ChEBI" id="CHEBI:28938"/>
        <dbReference type="ChEBI" id="CHEBI:30616"/>
        <dbReference type="ChEBI" id="CHEBI:43474"/>
        <dbReference type="ChEBI" id="CHEBI:58228"/>
        <dbReference type="ChEBI" id="CHEBI:456216"/>
        <dbReference type="EC" id="6.3.4.16"/>
    </reaction>
</comment>
<evidence type="ECO:0000256" key="10">
    <source>
        <dbReference type="ARBA" id="ARBA00022840"/>
    </source>
</evidence>
<dbReference type="InterPro" id="IPR006275">
    <property type="entry name" value="CPSase_lsu"/>
</dbReference>
<keyword evidence="6" id="KW-0028">Amino-acid biosynthesis</keyword>
<evidence type="ECO:0000256" key="14">
    <source>
        <dbReference type="ARBA" id="ARBA00047359"/>
    </source>
</evidence>
<dbReference type="Gene3D" id="3.40.50.20">
    <property type="match status" value="2"/>
</dbReference>
<comment type="pathway">
    <text evidence="2">Amino-acid biosynthesis; L-arginine biosynthesis; carbamoyl phosphate from bicarbonate: step 1/1.</text>
</comment>
<dbReference type="GO" id="GO:0005524">
    <property type="term" value="F:ATP binding"/>
    <property type="evidence" value="ECO:0007669"/>
    <property type="project" value="UniProtKB-KW"/>
</dbReference>
<dbReference type="GO" id="GO:0044205">
    <property type="term" value="P:'de novo' UMP biosynthetic process"/>
    <property type="evidence" value="ECO:0007669"/>
    <property type="project" value="UniProtKB-UniPathway"/>
</dbReference>
<dbReference type="InterPro" id="IPR005479">
    <property type="entry name" value="CPAse_ATP-bd"/>
</dbReference>
<dbReference type="InterPro" id="IPR013815">
    <property type="entry name" value="ATP_grasp_subdomain_1"/>
</dbReference>
<keyword evidence="12" id="KW-0665">Pyrimidine biosynthesis</keyword>
<dbReference type="NCBIfam" id="TIGR01369">
    <property type="entry name" value="CPSaseII_lrg"/>
    <property type="match status" value="1"/>
</dbReference>
<evidence type="ECO:0000256" key="15">
    <source>
        <dbReference type="ARBA" id="ARBA00048816"/>
    </source>
</evidence>
<protein>
    <submittedName>
        <fullName evidence="18">Carbamoyl-phosphate synthase large chain</fullName>
        <ecNumber evidence="18">6.3.5.5</ecNumber>
    </submittedName>
</protein>
<dbReference type="PROSITE" id="PS50975">
    <property type="entry name" value="ATP_GRASP"/>
    <property type="match status" value="2"/>
</dbReference>
<comment type="catalytic activity">
    <reaction evidence="15">
        <text>hydrogencarbonate + L-glutamine + 2 ATP + H2O = carbamoyl phosphate + L-glutamate + 2 ADP + phosphate + 2 H(+)</text>
        <dbReference type="Rhea" id="RHEA:18633"/>
        <dbReference type="ChEBI" id="CHEBI:15377"/>
        <dbReference type="ChEBI" id="CHEBI:15378"/>
        <dbReference type="ChEBI" id="CHEBI:17544"/>
        <dbReference type="ChEBI" id="CHEBI:29985"/>
        <dbReference type="ChEBI" id="CHEBI:30616"/>
        <dbReference type="ChEBI" id="CHEBI:43474"/>
        <dbReference type="ChEBI" id="CHEBI:58228"/>
        <dbReference type="ChEBI" id="CHEBI:58359"/>
        <dbReference type="ChEBI" id="CHEBI:456216"/>
        <dbReference type="EC" id="6.3.5.5"/>
    </reaction>
</comment>
<dbReference type="Pfam" id="PF02786">
    <property type="entry name" value="CPSase_L_D2"/>
    <property type="match status" value="2"/>
</dbReference>
<evidence type="ECO:0000256" key="1">
    <source>
        <dbReference type="ARBA" id="ARBA00001936"/>
    </source>
</evidence>
<dbReference type="InterPro" id="IPR036897">
    <property type="entry name" value="CarbamoylP_synth_lsu_oligo_sf"/>
</dbReference>
<dbReference type="PROSITE" id="PS00866">
    <property type="entry name" value="CPSASE_1"/>
    <property type="match status" value="1"/>
</dbReference>
<dbReference type="Pfam" id="PF02787">
    <property type="entry name" value="CPSase_L_D3"/>
    <property type="match status" value="1"/>
</dbReference>
<evidence type="ECO:0000256" key="12">
    <source>
        <dbReference type="ARBA" id="ARBA00022975"/>
    </source>
</evidence>
<dbReference type="SUPFAM" id="SSF56059">
    <property type="entry name" value="Glutathione synthetase ATP-binding domain-like"/>
    <property type="match status" value="2"/>
</dbReference>
<evidence type="ECO:0000256" key="2">
    <source>
        <dbReference type="ARBA" id="ARBA00005077"/>
    </source>
</evidence>
<dbReference type="InterPro" id="IPR058047">
    <property type="entry name" value="CPSase_preATP-grasp"/>
</dbReference>
<dbReference type="PROSITE" id="PS00867">
    <property type="entry name" value="CPSASE_2"/>
    <property type="match status" value="2"/>
</dbReference>
<dbReference type="NCBIfam" id="NF009455">
    <property type="entry name" value="PRK12815.1"/>
    <property type="match status" value="1"/>
</dbReference>
<evidence type="ECO:0000256" key="6">
    <source>
        <dbReference type="ARBA" id="ARBA00022605"/>
    </source>
</evidence>
<feature type="domain" description="ATP-grasp" evidence="16">
    <location>
        <begin position="133"/>
        <end position="328"/>
    </location>
</feature>
<organism evidence="18">
    <name type="scientific">hydrothermal vent metagenome</name>
    <dbReference type="NCBI Taxonomy" id="652676"/>
    <lineage>
        <taxon>unclassified sequences</taxon>
        <taxon>metagenomes</taxon>
        <taxon>ecological metagenomes</taxon>
    </lineage>
</organism>
<dbReference type="Gene3D" id="3.30.470.20">
    <property type="entry name" value="ATP-grasp fold, B domain"/>
    <property type="match status" value="2"/>
</dbReference>
<dbReference type="GO" id="GO:0005737">
    <property type="term" value="C:cytoplasm"/>
    <property type="evidence" value="ECO:0007669"/>
    <property type="project" value="TreeGrafter"/>
</dbReference>
<keyword evidence="5 18" id="KW-0436">Ligase</keyword>
<dbReference type="NCBIfam" id="NF003671">
    <property type="entry name" value="PRK05294.1"/>
    <property type="match status" value="1"/>
</dbReference>
<dbReference type="EMBL" id="FAXC01000434">
    <property type="protein sequence ID" value="CUV10551.1"/>
    <property type="molecule type" value="Genomic_DNA"/>
</dbReference>
<dbReference type="FunFam" id="3.30.470.20:FF:000007">
    <property type="entry name" value="Carbamoyl-phosphate synthase large chain"/>
    <property type="match status" value="1"/>
</dbReference>
<keyword evidence="9" id="KW-0547">Nucleotide-binding</keyword>
<dbReference type="PROSITE" id="PS51257">
    <property type="entry name" value="PROKAR_LIPOPROTEIN"/>
    <property type="match status" value="1"/>
</dbReference>
<dbReference type="SUPFAM" id="SSF52440">
    <property type="entry name" value="PreATP-grasp domain"/>
    <property type="match status" value="2"/>
</dbReference>
<evidence type="ECO:0000259" key="17">
    <source>
        <dbReference type="PROSITE" id="PS51855"/>
    </source>
</evidence>
<dbReference type="AlphaFoldDB" id="A0A161K949"/>
<dbReference type="GO" id="GO:0046872">
    <property type="term" value="F:metal ion binding"/>
    <property type="evidence" value="ECO:0007669"/>
    <property type="project" value="UniProtKB-KW"/>
</dbReference>